<dbReference type="EMBL" id="VDEP01000509">
    <property type="protein sequence ID" value="KAA1066761.1"/>
    <property type="molecule type" value="Genomic_DNA"/>
</dbReference>
<evidence type="ECO:0000313" key="2">
    <source>
        <dbReference type="EMBL" id="KAA1066761.1"/>
    </source>
</evidence>
<name>A0A5B0LQN5_PUCGR</name>
<feature type="compositionally biased region" description="Polar residues" evidence="1">
    <location>
        <begin position="12"/>
        <end position="22"/>
    </location>
</feature>
<proteinExistence type="predicted"/>
<dbReference type="EMBL" id="VSWC01000184">
    <property type="protein sequence ID" value="KAA1067553.1"/>
    <property type="molecule type" value="Genomic_DNA"/>
</dbReference>
<dbReference type="Proteomes" id="UP000325313">
    <property type="component" value="Unassembled WGS sequence"/>
</dbReference>
<organism evidence="2 5">
    <name type="scientific">Puccinia graminis f. sp. tritici</name>
    <dbReference type="NCBI Taxonomy" id="56615"/>
    <lineage>
        <taxon>Eukaryota</taxon>
        <taxon>Fungi</taxon>
        <taxon>Dikarya</taxon>
        <taxon>Basidiomycota</taxon>
        <taxon>Pucciniomycotina</taxon>
        <taxon>Pucciniomycetes</taxon>
        <taxon>Pucciniales</taxon>
        <taxon>Pucciniaceae</taxon>
        <taxon>Puccinia</taxon>
    </lineage>
</organism>
<evidence type="ECO:0000256" key="1">
    <source>
        <dbReference type="SAM" id="MobiDB-lite"/>
    </source>
</evidence>
<evidence type="ECO:0000313" key="4">
    <source>
        <dbReference type="Proteomes" id="UP000324748"/>
    </source>
</evidence>
<protein>
    <submittedName>
        <fullName evidence="2">Uncharacterized protein</fullName>
    </submittedName>
</protein>
<dbReference type="Proteomes" id="UP000324748">
    <property type="component" value="Unassembled WGS sequence"/>
</dbReference>
<keyword evidence="4" id="KW-1185">Reference proteome</keyword>
<feature type="region of interest" description="Disordered" evidence="1">
    <location>
        <begin position="1"/>
        <end position="22"/>
    </location>
</feature>
<dbReference type="AlphaFoldDB" id="A0A5B0LQN5"/>
<accession>A0A5B0LQN5</accession>
<comment type="caution">
    <text evidence="2">The sequence shown here is derived from an EMBL/GenBank/DDBJ whole genome shotgun (WGS) entry which is preliminary data.</text>
</comment>
<evidence type="ECO:0000313" key="3">
    <source>
        <dbReference type="EMBL" id="KAA1067553.1"/>
    </source>
</evidence>
<sequence length="283" mass="30750">MTKSKKRAPGQPASTDFSPYDSSNHKAQLIDFIRAVDIHAIIPSKIRVDALRDLAQETSQPAWSIGFTLLRALKPSLLTQRTFCTDTFPLTSKSLSITGPTPHTLTNICNTITTTSKSIRKDCSITRTEVRPDCPTTGKSLGPVTNSWPFTSSCDNAITGKNSIKIQTQCSSGFRLALPKETFSWPFTSSGDGSITGKNSIKIQTQCSSGFRLALPKETFSWPFTSSGDGSITGKNSIKIQTQCSSGFCLALPKATFSWPFTSKAIKAQTFTKINLTLPKTSF</sequence>
<gene>
    <name evidence="3" type="ORF">PGT21_009163</name>
    <name evidence="2" type="ORF">PGTUg99_021865</name>
</gene>
<dbReference type="OrthoDB" id="2519100at2759"/>
<reference evidence="4 5" key="1">
    <citation type="submission" date="2019-05" db="EMBL/GenBank/DDBJ databases">
        <title>Emergence of the Ug99 lineage of the wheat stem rust pathogen through somatic hybridization.</title>
        <authorList>
            <person name="Li F."/>
            <person name="Upadhyaya N.M."/>
            <person name="Sperschneider J."/>
            <person name="Matny O."/>
            <person name="Nguyen-Phuc H."/>
            <person name="Mago R."/>
            <person name="Raley C."/>
            <person name="Miller M.E."/>
            <person name="Silverstein K.A.T."/>
            <person name="Henningsen E."/>
            <person name="Hirsch C.D."/>
            <person name="Visser B."/>
            <person name="Pretorius Z.A."/>
            <person name="Steffenson B.J."/>
            <person name="Schwessinger B."/>
            <person name="Dodds P.N."/>
            <person name="Figueroa M."/>
        </authorList>
    </citation>
    <scope>NUCLEOTIDE SEQUENCE [LARGE SCALE GENOMIC DNA]</scope>
    <source>
        <strain evidence="3">21-0</strain>
        <strain evidence="2 5">Ug99</strain>
    </source>
</reference>
<evidence type="ECO:0000313" key="5">
    <source>
        <dbReference type="Proteomes" id="UP000325313"/>
    </source>
</evidence>